<protein>
    <recommendedName>
        <fullName evidence="9">ATP-dependent dethiobiotin synthetase BioD</fullName>
        <ecNumber evidence="9">6.3.3.3</ecNumber>
    </recommendedName>
    <alternativeName>
        <fullName evidence="9">DTB synthetase</fullName>
        <shortName evidence="9">DTBS</shortName>
    </alternativeName>
    <alternativeName>
        <fullName evidence="9">Dethiobiotin synthase</fullName>
    </alternativeName>
</protein>
<comment type="catalytic activity">
    <reaction evidence="8">
        <text>(7R,8S)-8-amino-7-(carboxyamino)nonanoate + ATP = (4R,5S)-dethiobiotin + ADP + phosphate + H(+)</text>
        <dbReference type="Rhea" id="RHEA:63684"/>
        <dbReference type="ChEBI" id="CHEBI:15378"/>
        <dbReference type="ChEBI" id="CHEBI:30616"/>
        <dbReference type="ChEBI" id="CHEBI:43474"/>
        <dbReference type="ChEBI" id="CHEBI:149470"/>
        <dbReference type="ChEBI" id="CHEBI:149473"/>
        <dbReference type="ChEBI" id="CHEBI:456216"/>
    </reaction>
</comment>
<keyword evidence="1 9" id="KW-0963">Cytoplasm</keyword>
<organism evidence="10 11">
    <name type="scientific">Ectobacillus antri</name>
    <dbReference type="NCBI Taxonomy" id="2486280"/>
    <lineage>
        <taxon>Bacteria</taxon>
        <taxon>Bacillati</taxon>
        <taxon>Bacillota</taxon>
        <taxon>Bacilli</taxon>
        <taxon>Bacillales</taxon>
        <taxon>Bacillaceae</taxon>
        <taxon>Ectobacillus</taxon>
    </lineage>
</organism>
<accession>A0ABT6H1Y2</accession>
<dbReference type="PANTHER" id="PTHR43210:SF2">
    <property type="entry name" value="ATP-DEPENDENT DETHIOBIOTIN SYNTHETASE BIOD 2"/>
    <property type="match status" value="1"/>
</dbReference>
<dbReference type="Gene3D" id="3.40.50.300">
    <property type="entry name" value="P-loop containing nucleotide triphosphate hydrolases"/>
    <property type="match status" value="1"/>
</dbReference>
<evidence type="ECO:0000256" key="8">
    <source>
        <dbReference type="ARBA" id="ARBA00047386"/>
    </source>
</evidence>
<evidence type="ECO:0000256" key="1">
    <source>
        <dbReference type="ARBA" id="ARBA00022490"/>
    </source>
</evidence>
<evidence type="ECO:0000256" key="4">
    <source>
        <dbReference type="ARBA" id="ARBA00022741"/>
    </source>
</evidence>
<dbReference type="EC" id="6.3.3.3" evidence="9"/>
<feature type="binding site" evidence="9">
    <location>
        <position position="51"/>
    </location>
    <ligand>
        <name>Mg(2+)</name>
        <dbReference type="ChEBI" id="CHEBI:18420"/>
    </ligand>
</feature>
<evidence type="ECO:0000256" key="9">
    <source>
        <dbReference type="HAMAP-Rule" id="MF_00336"/>
    </source>
</evidence>
<proteinExistence type="inferred from homology"/>
<keyword evidence="2 9" id="KW-0436">Ligase</keyword>
<keyword evidence="5 9" id="KW-0093">Biotin biosynthesis</keyword>
<feature type="binding site" evidence="9">
    <location>
        <position position="41"/>
    </location>
    <ligand>
        <name>substrate</name>
    </ligand>
</feature>
<feature type="binding site" evidence="9">
    <location>
        <position position="112"/>
    </location>
    <ligand>
        <name>Mg(2+)</name>
        <dbReference type="ChEBI" id="CHEBI:18420"/>
    </ligand>
</feature>
<feature type="binding site" evidence="9">
    <location>
        <begin position="112"/>
        <end position="115"/>
    </location>
    <ligand>
        <name>ATP</name>
        <dbReference type="ChEBI" id="CHEBI:30616"/>
    </ligand>
</feature>
<dbReference type="InterPro" id="IPR027417">
    <property type="entry name" value="P-loop_NTPase"/>
</dbReference>
<evidence type="ECO:0000256" key="3">
    <source>
        <dbReference type="ARBA" id="ARBA00022723"/>
    </source>
</evidence>
<dbReference type="HAMAP" id="MF_00336">
    <property type="entry name" value="BioD"/>
    <property type="match status" value="1"/>
</dbReference>
<comment type="caution">
    <text evidence="9">Lacks conserved residue(s) required for the propagation of feature annotation.</text>
</comment>
<evidence type="ECO:0000256" key="7">
    <source>
        <dbReference type="ARBA" id="ARBA00022842"/>
    </source>
</evidence>
<feature type="binding site" evidence="9">
    <location>
        <begin position="202"/>
        <end position="204"/>
    </location>
    <ligand>
        <name>ATP</name>
        <dbReference type="ChEBI" id="CHEBI:30616"/>
    </ligand>
</feature>
<dbReference type="NCBIfam" id="TIGR00347">
    <property type="entry name" value="bioD"/>
    <property type="match status" value="1"/>
</dbReference>
<dbReference type="PIRSF" id="PIRSF006755">
    <property type="entry name" value="DTB_synth"/>
    <property type="match status" value="1"/>
</dbReference>
<keyword evidence="7 9" id="KW-0460">Magnesium</keyword>
<dbReference type="SUPFAM" id="SSF52540">
    <property type="entry name" value="P-loop containing nucleoside triphosphate hydrolases"/>
    <property type="match status" value="1"/>
</dbReference>
<comment type="catalytic activity">
    <reaction evidence="9">
        <text>(7R,8S)-7,8-diammoniononanoate + CO2 + ATP = (4R,5S)-dethiobiotin + ADP + phosphate + 3 H(+)</text>
        <dbReference type="Rhea" id="RHEA:15805"/>
        <dbReference type="ChEBI" id="CHEBI:15378"/>
        <dbReference type="ChEBI" id="CHEBI:16526"/>
        <dbReference type="ChEBI" id="CHEBI:30616"/>
        <dbReference type="ChEBI" id="CHEBI:43474"/>
        <dbReference type="ChEBI" id="CHEBI:149469"/>
        <dbReference type="ChEBI" id="CHEBI:149473"/>
        <dbReference type="ChEBI" id="CHEBI:456216"/>
        <dbReference type="EC" id="6.3.3.3"/>
    </reaction>
</comment>
<dbReference type="Proteomes" id="UP001218246">
    <property type="component" value="Unassembled WGS sequence"/>
</dbReference>
<keyword evidence="11" id="KW-1185">Reference proteome</keyword>
<dbReference type="InterPro" id="IPR004472">
    <property type="entry name" value="DTB_synth_BioD"/>
</dbReference>
<comment type="function">
    <text evidence="9">Catalyzes a mechanistically unusual reaction, the ATP-dependent insertion of CO2 between the N7 and N8 nitrogen atoms of 7,8-diaminopelargonic acid (DAPA, also called 7,8-diammoniononanoate) to form a ureido ring.</text>
</comment>
<keyword evidence="6 9" id="KW-0067">ATP-binding</keyword>
<evidence type="ECO:0000256" key="6">
    <source>
        <dbReference type="ARBA" id="ARBA00022840"/>
    </source>
</evidence>
<dbReference type="Pfam" id="PF13500">
    <property type="entry name" value="AAA_26"/>
    <property type="match status" value="1"/>
</dbReference>
<sequence>MSGLFVTATDTEVGKTVVAGALAGVLRKKGKNIGVSKPLQSGHLASDPEGDAKRLQWLSGVTTEVEEICPFSFTTPVAPRLAMKYEGKEISLKQVQAAYEHIRASFEGAIVEGAGGLLVPYTKDALVVDFAKALALPVLIVARPTLGTVNHTALTIQCATAHGLRVAGVILSGHHKEERNSAEENRSMIEELSGVPVLGMLPWLSSPEREVILQEFEDAVNIDQLGVWFS</sequence>
<feature type="binding site" evidence="9">
    <location>
        <position position="51"/>
    </location>
    <ligand>
        <name>ATP</name>
        <dbReference type="ChEBI" id="CHEBI:30616"/>
    </ligand>
</feature>
<evidence type="ECO:0000313" key="11">
    <source>
        <dbReference type="Proteomes" id="UP001218246"/>
    </source>
</evidence>
<evidence type="ECO:0000256" key="2">
    <source>
        <dbReference type="ARBA" id="ARBA00022598"/>
    </source>
</evidence>
<dbReference type="GO" id="GO:0004141">
    <property type="term" value="F:dethiobiotin synthase activity"/>
    <property type="evidence" value="ECO:0007669"/>
    <property type="project" value="UniProtKB-EC"/>
</dbReference>
<comment type="subunit">
    <text evidence="9">Homodimer.</text>
</comment>
<comment type="similarity">
    <text evidence="9">Belongs to the dethiobiotin synthetase family.</text>
</comment>
<keyword evidence="3 9" id="KW-0479">Metal-binding</keyword>
<feature type="binding site" evidence="9">
    <location>
        <begin position="12"/>
        <end position="17"/>
    </location>
    <ligand>
        <name>ATP</name>
        <dbReference type="ChEBI" id="CHEBI:30616"/>
    </ligand>
</feature>
<comment type="cofactor">
    <cofactor evidence="9">
        <name>Mg(2+)</name>
        <dbReference type="ChEBI" id="CHEBI:18420"/>
    </cofactor>
</comment>
<evidence type="ECO:0000256" key="5">
    <source>
        <dbReference type="ARBA" id="ARBA00022756"/>
    </source>
</evidence>
<evidence type="ECO:0000313" key="10">
    <source>
        <dbReference type="EMBL" id="MDG5753419.1"/>
    </source>
</evidence>
<comment type="subcellular location">
    <subcellularLocation>
        <location evidence="9">Cytoplasm</location>
    </subcellularLocation>
</comment>
<feature type="binding site" evidence="9">
    <location>
        <position position="16"/>
    </location>
    <ligand>
        <name>Mg(2+)</name>
        <dbReference type="ChEBI" id="CHEBI:18420"/>
    </ligand>
</feature>
<reference evidence="10 11" key="1">
    <citation type="submission" date="2023-04" db="EMBL/GenBank/DDBJ databases">
        <title>Ectobacillus antri isolated from activated sludge.</title>
        <authorList>
            <person name="Yan P."/>
            <person name="Liu X."/>
        </authorList>
    </citation>
    <scope>NUCLEOTIDE SEQUENCE [LARGE SCALE GENOMIC DNA]</scope>
    <source>
        <strain evidence="10 11">C18H</strain>
    </source>
</reference>
<dbReference type="EMBL" id="JARULN010000002">
    <property type="protein sequence ID" value="MDG5753419.1"/>
    <property type="molecule type" value="Genomic_DNA"/>
</dbReference>
<name>A0ABT6H1Y2_9BACI</name>
<gene>
    <name evidence="9 10" type="primary">bioD</name>
    <name evidence="10" type="ORF">P6P90_05330</name>
</gene>
<dbReference type="CDD" id="cd03109">
    <property type="entry name" value="DTBS"/>
    <property type="match status" value="1"/>
</dbReference>
<dbReference type="PANTHER" id="PTHR43210">
    <property type="entry name" value="DETHIOBIOTIN SYNTHETASE"/>
    <property type="match status" value="1"/>
</dbReference>
<comment type="pathway">
    <text evidence="9">Cofactor biosynthesis; biotin biosynthesis; biotin from 7,8-diaminononanoate: step 1/2.</text>
</comment>
<comment type="caution">
    <text evidence="10">The sequence shown here is derived from an EMBL/GenBank/DDBJ whole genome shotgun (WGS) entry which is preliminary data.</text>
</comment>
<keyword evidence="4 9" id="KW-0547">Nucleotide-binding</keyword>
<feature type="active site" evidence="9">
    <location>
        <position position="37"/>
    </location>
</feature>